<evidence type="ECO:0000313" key="4">
    <source>
        <dbReference type="Proteomes" id="UP000006242"/>
    </source>
</evidence>
<dbReference type="Proteomes" id="UP000006242">
    <property type="component" value="Unassembled WGS sequence"/>
</dbReference>
<sequence>MIKRATTITALALAALTFGTMPGLATAQSNGATADQQQAQQLMQQYRQKAAKLQQIHQETIQSNPDLAAQQEDFEEQVRDAVEDQGYDVDKGQERVQEMAQKLQSGDLSDDERKAVMKDFQAERQQMVQARDAALQKPEIRSAGEKLQEDTLTAMKKQDGQTKKLLDDMDELRGQLREQMPAAAAAGGNG</sequence>
<evidence type="ECO:0000256" key="2">
    <source>
        <dbReference type="SAM" id="SignalP"/>
    </source>
</evidence>
<keyword evidence="4" id="KW-1185">Reference proteome</keyword>
<dbReference type="RefSeq" id="WP_006912996.1">
    <property type="nucleotide sequence ID" value="NZ_AFNV02000040.1"/>
</dbReference>
<reference evidence="3 4" key="2">
    <citation type="journal article" date="2013" name="PLoS ONE">
        <title>INDIGO - INtegrated Data Warehouse of MIcrobial GenOmes with Examples from the Red Sea Extremophiles.</title>
        <authorList>
            <person name="Alam I."/>
            <person name="Antunes A."/>
            <person name="Kamau A.A."/>
            <person name="Ba Alawi W."/>
            <person name="Kalkatawi M."/>
            <person name="Stingl U."/>
            <person name="Bajic V.B."/>
        </authorList>
    </citation>
    <scope>NUCLEOTIDE SEQUENCE [LARGE SCALE GENOMIC DNA]</scope>
    <source>
        <strain evidence="3 4">E1L3A</strain>
    </source>
</reference>
<feature type="signal peptide" evidence="2">
    <location>
        <begin position="1"/>
        <end position="27"/>
    </location>
</feature>
<evidence type="ECO:0000256" key="1">
    <source>
        <dbReference type="SAM" id="Coils"/>
    </source>
</evidence>
<protein>
    <submittedName>
        <fullName evidence="3">Uncharacterized protein</fullName>
    </submittedName>
</protein>
<reference evidence="3 4" key="1">
    <citation type="journal article" date="2011" name="J. Bacteriol.">
        <title>Genome sequence of Salinisphaera shabanensis, a gammaproteobacterium from the harsh, variable environment of the brine-seawater interface of the Shaban Deep in the Red Sea.</title>
        <authorList>
            <person name="Antunes A."/>
            <person name="Alam I."/>
            <person name="Bajic V.B."/>
            <person name="Stingl U."/>
        </authorList>
    </citation>
    <scope>NUCLEOTIDE SEQUENCE [LARGE SCALE GENOMIC DNA]</scope>
    <source>
        <strain evidence="3 4">E1L3A</strain>
    </source>
</reference>
<dbReference type="STRING" id="1033802.SSPSH_003764"/>
<proteinExistence type="predicted"/>
<accession>U2E0G4</accession>
<dbReference type="eggNOG" id="ENOG5032Z72">
    <property type="taxonomic scope" value="Bacteria"/>
</dbReference>
<gene>
    <name evidence="3" type="ORF">SSPSH_003764</name>
</gene>
<feature type="coiled-coil region" evidence="1">
    <location>
        <begin position="36"/>
        <end position="63"/>
    </location>
</feature>
<dbReference type="EMBL" id="AFNV02000040">
    <property type="protein sequence ID" value="ERJ17441.1"/>
    <property type="molecule type" value="Genomic_DNA"/>
</dbReference>
<keyword evidence="2" id="KW-0732">Signal</keyword>
<evidence type="ECO:0000313" key="3">
    <source>
        <dbReference type="EMBL" id="ERJ17441.1"/>
    </source>
</evidence>
<feature type="chain" id="PRO_5004626300" evidence="2">
    <location>
        <begin position="28"/>
        <end position="190"/>
    </location>
</feature>
<keyword evidence="1" id="KW-0175">Coiled coil</keyword>
<dbReference type="AlphaFoldDB" id="U2E0G4"/>
<organism evidence="3 4">
    <name type="scientific">Salinisphaera shabanensis E1L3A</name>
    <dbReference type="NCBI Taxonomy" id="1033802"/>
    <lineage>
        <taxon>Bacteria</taxon>
        <taxon>Pseudomonadati</taxon>
        <taxon>Pseudomonadota</taxon>
        <taxon>Gammaproteobacteria</taxon>
        <taxon>Salinisphaerales</taxon>
        <taxon>Salinisphaeraceae</taxon>
        <taxon>Salinisphaera</taxon>
    </lineage>
</organism>
<dbReference type="OrthoDB" id="7066223at2"/>
<name>U2E0G4_9GAMM</name>
<comment type="caution">
    <text evidence="3">The sequence shown here is derived from an EMBL/GenBank/DDBJ whole genome shotgun (WGS) entry which is preliminary data.</text>
</comment>